<accession>A0A2K0W0Z7</accession>
<dbReference type="EMBL" id="MTQA01000164">
    <property type="protein sequence ID" value="PNP75945.1"/>
    <property type="molecule type" value="Genomic_DNA"/>
</dbReference>
<gene>
    <name evidence="2" type="ORF">FNYG_10805</name>
</gene>
<protein>
    <submittedName>
        <fullName evidence="2">Uncharacterized protein</fullName>
    </submittedName>
</protein>
<dbReference type="AlphaFoldDB" id="A0A2K0W0Z7"/>
<organism evidence="2 3">
    <name type="scientific">Gibberella nygamai</name>
    <name type="common">Bean root rot disease fungus</name>
    <name type="synonym">Fusarium nygamai</name>
    <dbReference type="NCBI Taxonomy" id="42673"/>
    <lineage>
        <taxon>Eukaryota</taxon>
        <taxon>Fungi</taxon>
        <taxon>Dikarya</taxon>
        <taxon>Ascomycota</taxon>
        <taxon>Pezizomycotina</taxon>
        <taxon>Sordariomycetes</taxon>
        <taxon>Hypocreomycetidae</taxon>
        <taxon>Hypocreales</taxon>
        <taxon>Nectriaceae</taxon>
        <taxon>Fusarium</taxon>
        <taxon>Fusarium fujikuroi species complex</taxon>
    </lineage>
</organism>
<dbReference type="Proteomes" id="UP000236664">
    <property type="component" value="Unassembled WGS sequence"/>
</dbReference>
<keyword evidence="3" id="KW-1185">Reference proteome</keyword>
<proteinExistence type="predicted"/>
<sequence>MNPALGVLFFTGSDKPTSQSWTSLPRPLSPQPKFERGPDHSASSTAPPNPVSTAALDPDRRCLLDASFFESLVVVSVASTRTARKPTPRRSQASALRYHYKAVWRLNIVRHHRRWPSRPVL</sequence>
<evidence type="ECO:0000313" key="2">
    <source>
        <dbReference type="EMBL" id="PNP75945.1"/>
    </source>
</evidence>
<feature type="region of interest" description="Disordered" evidence="1">
    <location>
        <begin position="10"/>
        <end position="56"/>
    </location>
</feature>
<evidence type="ECO:0000313" key="3">
    <source>
        <dbReference type="Proteomes" id="UP000236664"/>
    </source>
</evidence>
<name>A0A2K0W0Z7_GIBNY</name>
<reference evidence="2 3" key="1">
    <citation type="submission" date="2017-06" db="EMBL/GenBank/DDBJ databases">
        <title>Genome of Fusarium nygamai isolate CS10214.</title>
        <authorList>
            <person name="Gardiner D.M."/>
            <person name="Obanor F."/>
            <person name="Kazan K."/>
        </authorList>
    </citation>
    <scope>NUCLEOTIDE SEQUENCE [LARGE SCALE GENOMIC DNA]</scope>
    <source>
        <strain evidence="2 3">CS10214</strain>
    </source>
</reference>
<evidence type="ECO:0000256" key="1">
    <source>
        <dbReference type="SAM" id="MobiDB-lite"/>
    </source>
</evidence>
<comment type="caution">
    <text evidence="2">The sequence shown here is derived from an EMBL/GenBank/DDBJ whole genome shotgun (WGS) entry which is preliminary data.</text>
</comment>
<feature type="compositionally biased region" description="Polar residues" evidence="1">
    <location>
        <begin position="14"/>
        <end position="23"/>
    </location>
</feature>